<gene>
    <name evidence="1" type="ORF">CM19_01705</name>
</gene>
<organism evidence="1 2">
    <name type="scientific">Candidatus Acidianus copahuensis</name>
    <dbReference type="NCBI Taxonomy" id="1160895"/>
    <lineage>
        <taxon>Archaea</taxon>
        <taxon>Thermoproteota</taxon>
        <taxon>Thermoprotei</taxon>
        <taxon>Sulfolobales</taxon>
        <taxon>Sulfolobaceae</taxon>
        <taxon>Acidianus</taxon>
    </lineage>
</organism>
<dbReference type="AlphaFoldDB" id="A0A031LSA6"/>
<reference evidence="1 2" key="1">
    <citation type="submission" date="2014-03" db="EMBL/GenBank/DDBJ databases">
        <title>Draft genome sequence of the novel thermoacidophilic archaea Acidianus copahuensis ALE1 strain, isolated from Copahue volcanic area in Neuquen Argentina.</title>
        <authorList>
            <person name="Urbieta M.S."/>
            <person name="Rascovan N."/>
            <person name="Castro C."/>
            <person name="Revale S."/>
            <person name="Giaveno M.A."/>
            <person name="Vazquez M.P."/>
            <person name="Donati E.R."/>
        </authorList>
    </citation>
    <scope>NUCLEOTIDE SEQUENCE [LARGE SCALE GENOMIC DNA]</scope>
    <source>
        <strain evidence="1 2">ALE1</strain>
    </source>
</reference>
<dbReference type="OrthoDB" id="39132at2157"/>
<dbReference type="InterPro" id="IPR027396">
    <property type="entry name" value="DsrEFH-like"/>
</dbReference>
<dbReference type="Pfam" id="PF02635">
    <property type="entry name" value="DsrE"/>
    <property type="match status" value="1"/>
</dbReference>
<proteinExistence type="predicted"/>
<dbReference type="Proteomes" id="UP000024332">
    <property type="component" value="Unassembled WGS sequence"/>
</dbReference>
<comment type="caution">
    <text evidence="1">The sequence shown here is derived from an EMBL/GenBank/DDBJ whole genome shotgun (WGS) entry which is preliminary data.</text>
</comment>
<evidence type="ECO:0000313" key="1">
    <source>
        <dbReference type="EMBL" id="EZQ11267.1"/>
    </source>
</evidence>
<sequence length="120" mass="13432">MNDKVLFVFLTGRENMAKMLANIGMGMKMKEADPNITIEMIFLTPAVEALNKKQMIFSPILEAIRNAKKHNIKIVACEVAMKNVGLDKENIEDGMIDEFAPVGGIYVLNKIKEGYEILTI</sequence>
<protein>
    <submittedName>
        <fullName evidence="1">Uncharacterized protein</fullName>
    </submittedName>
</protein>
<accession>A0A031LSA6</accession>
<keyword evidence="2" id="KW-1185">Reference proteome</keyword>
<dbReference type="InterPro" id="IPR003787">
    <property type="entry name" value="Sulphur_relay_DsrE/F-like"/>
</dbReference>
<evidence type="ECO:0000313" key="2">
    <source>
        <dbReference type="Proteomes" id="UP000024332"/>
    </source>
</evidence>
<dbReference type="SUPFAM" id="SSF75169">
    <property type="entry name" value="DsrEFH-like"/>
    <property type="match status" value="1"/>
</dbReference>
<dbReference type="EMBL" id="JFZT01000016">
    <property type="protein sequence ID" value="EZQ11267.1"/>
    <property type="molecule type" value="Genomic_DNA"/>
</dbReference>
<name>A0A031LSA6_9CREN</name>
<dbReference type="RefSeq" id="WP_048098676.1">
    <property type="nucleotide sequence ID" value="NZ_JFZT01000016.1"/>
</dbReference>
<dbReference type="Gene3D" id="3.40.1260.10">
    <property type="entry name" value="DsrEFH-like"/>
    <property type="match status" value="1"/>
</dbReference>